<dbReference type="EMBL" id="KN833159">
    <property type="protein sequence ID" value="KIM72147.1"/>
    <property type="molecule type" value="Genomic_DNA"/>
</dbReference>
<evidence type="ECO:0000313" key="2">
    <source>
        <dbReference type="EMBL" id="KIM72147.1"/>
    </source>
</evidence>
<dbReference type="AlphaFoldDB" id="A0A0C3B4E9"/>
<name>A0A0C3B4E9_PILCF</name>
<accession>A0A0C3B4E9</accession>
<dbReference type="InParanoid" id="A0A0C3B4E9"/>
<reference evidence="3" key="2">
    <citation type="submission" date="2015-01" db="EMBL/GenBank/DDBJ databases">
        <title>Evolutionary Origins and Diversification of the Mycorrhizal Mutualists.</title>
        <authorList>
            <consortium name="DOE Joint Genome Institute"/>
            <consortium name="Mycorrhizal Genomics Consortium"/>
            <person name="Kohler A."/>
            <person name="Kuo A."/>
            <person name="Nagy L.G."/>
            <person name="Floudas D."/>
            <person name="Copeland A."/>
            <person name="Barry K.W."/>
            <person name="Cichocki N."/>
            <person name="Veneault-Fourrey C."/>
            <person name="LaButti K."/>
            <person name="Lindquist E.A."/>
            <person name="Lipzen A."/>
            <person name="Lundell T."/>
            <person name="Morin E."/>
            <person name="Murat C."/>
            <person name="Riley R."/>
            <person name="Ohm R."/>
            <person name="Sun H."/>
            <person name="Tunlid A."/>
            <person name="Henrissat B."/>
            <person name="Grigoriev I.V."/>
            <person name="Hibbett D.S."/>
            <person name="Martin F."/>
        </authorList>
    </citation>
    <scope>NUCLEOTIDE SEQUENCE [LARGE SCALE GENOMIC DNA]</scope>
    <source>
        <strain evidence="3">F 1598</strain>
    </source>
</reference>
<evidence type="ECO:0000256" key="1">
    <source>
        <dbReference type="SAM" id="SignalP"/>
    </source>
</evidence>
<organism evidence="2 3">
    <name type="scientific">Piloderma croceum (strain F 1598)</name>
    <dbReference type="NCBI Taxonomy" id="765440"/>
    <lineage>
        <taxon>Eukaryota</taxon>
        <taxon>Fungi</taxon>
        <taxon>Dikarya</taxon>
        <taxon>Basidiomycota</taxon>
        <taxon>Agaricomycotina</taxon>
        <taxon>Agaricomycetes</taxon>
        <taxon>Agaricomycetidae</taxon>
        <taxon>Atheliales</taxon>
        <taxon>Atheliaceae</taxon>
        <taxon>Piloderma</taxon>
    </lineage>
</organism>
<feature type="signal peptide" evidence="1">
    <location>
        <begin position="1"/>
        <end position="22"/>
    </location>
</feature>
<proteinExistence type="predicted"/>
<feature type="chain" id="PRO_5002161573" evidence="1">
    <location>
        <begin position="23"/>
        <end position="107"/>
    </location>
</feature>
<evidence type="ECO:0000313" key="3">
    <source>
        <dbReference type="Proteomes" id="UP000054166"/>
    </source>
</evidence>
<dbReference type="Proteomes" id="UP000054166">
    <property type="component" value="Unassembled WGS sequence"/>
</dbReference>
<dbReference type="HOGENOM" id="CLU_2210983_0_0_1"/>
<reference evidence="2 3" key="1">
    <citation type="submission" date="2014-04" db="EMBL/GenBank/DDBJ databases">
        <authorList>
            <consortium name="DOE Joint Genome Institute"/>
            <person name="Kuo A."/>
            <person name="Tarkka M."/>
            <person name="Buscot F."/>
            <person name="Kohler A."/>
            <person name="Nagy L.G."/>
            <person name="Floudas D."/>
            <person name="Copeland A."/>
            <person name="Barry K.W."/>
            <person name="Cichocki N."/>
            <person name="Veneault-Fourrey C."/>
            <person name="LaButti K."/>
            <person name="Lindquist E.A."/>
            <person name="Lipzen A."/>
            <person name="Lundell T."/>
            <person name="Morin E."/>
            <person name="Murat C."/>
            <person name="Sun H."/>
            <person name="Tunlid A."/>
            <person name="Henrissat B."/>
            <person name="Grigoriev I.V."/>
            <person name="Hibbett D.S."/>
            <person name="Martin F."/>
            <person name="Nordberg H.P."/>
            <person name="Cantor M.N."/>
            <person name="Hua S.X."/>
        </authorList>
    </citation>
    <scope>NUCLEOTIDE SEQUENCE [LARGE SCALE GENOMIC DNA]</scope>
    <source>
        <strain evidence="2 3">F 1598</strain>
    </source>
</reference>
<keyword evidence="1" id="KW-0732">Signal</keyword>
<protein>
    <submittedName>
        <fullName evidence="2">Uncharacterized protein</fullName>
    </submittedName>
</protein>
<gene>
    <name evidence="2" type="ORF">PILCRDRAFT_93582</name>
</gene>
<sequence>MFLPRSIRSILMNLTLTIEVTAWSLNSKAKPRGIILHQYYHKPRVLLLPISLNELRVEDNKLPVSDPPVNIVIIFYKYAIPEVSSMCHAFVAPETKIGHTHRNPTFL</sequence>
<keyword evidence="3" id="KW-1185">Reference proteome</keyword>